<feature type="compositionally biased region" description="Acidic residues" evidence="1">
    <location>
        <begin position="395"/>
        <end position="409"/>
    </location>
</feature>
<comment type="caution">
    <text evidence="2">The sequence shown here is derived from an EMBL/GenBank/DDBJ whole genome shotgun (WGS) entry which is preliminary data.</text>
</comment>
<evidence type="ECO:0000256" key="1">
    <source>
        <dbReference type="SAM" id="MobiDB-lite"/>
    </source>
</evidence>
<reference evidence="2" key="1">
    <citation type="submission" date="2020-04" db="EMBL/GenBank/DDBJ databases">
        <authorList>
            <person name="Alioto T."/>
            <person name="Alioto T."/>
            <person name="Gomez Garrido J."/>
        </authorList>
    </citation>
    <scope>NUCLEOTIDE SEQUENCE</scope>
    <source>
        <strain evidence="2">A484AB</strain>
    </source>
</reference>
<name>A0A6S7K6S1_PARCT</name>
<dbReference type="AlphaFoldDB" id="A0A6S7K6S1"/>
<evidence type="ECO:0000313" key="2">
    <source>
        <dbReference type="EMBL" id="CAB4023481.1"/>
    </source>
</evidence>
<feature type="region of interest" description="Disordered" evidence="1">
    <location>
        <begin position="1"/>
        <end position="23"/>
    </location>
</feature>
<dbReference type="SMART" id="SM01114">
    <property type="entry name" value="CXC"/>
    <property type="match status" value="1"/>
</dbReference>
<organism evidence="2 3">
    <name type="scientific">Paramuricea clavata</name>
    <name type="common">Red gorgonian</name>
    <name type="synonym">Violescent sea-whip</name>
    <dbReference type="NCBI Taxonomy" id="317549"/>
    <lineage>
        <taxon>Eukaryota</taxon>
        <taxon>Metazoa</taxon>
        <taxon>Cnidaria</taxon>
        <taxon>Anthozoa</taxon>
        <taxon>Octocorallia</taxon>
        <taxon>Malacalcyonacea</taxon>
        <taxon>Plexauridae</taxon>
        <taxon>Paramuricea</taxon>
    </lineage>
</organism>
<protein>
    <submittedName>
        <fullName evidence="2">Uncharacterized protein</fullName>
    </submittedName>
</protein>
<feature type="compositionally biased region" description="Basic and acidic residues" evidence="1">
    <location>
        <begin position="14"/>
        <end position="23"/>
    </location>
</feature>
<dbReference type="OrthoDB" id="8068070at2759"/>
<gene>
    <name evidence="2" type="ORF">PACLA_8A029566</name>
</gene>
<dbReference type="EMBL" id="CACRXK020012521">
    <property type="protein sequence ID" value="CAB4023481.1"/>
    <property type="molecule type" value="Genomic_DNA"/>
</dbReference>
<feature type="region of interest" description="Disordered" evidence="1">
    <location>
        <begin position="385"/>
        <end position="409"/>
    </location>
</feature>
<dbReference type="PANTHER" id="PTHR46704:SF9">
    <property type="entry name" value="BHLH DOMAIN-CONTAINING PROTEIN"/>
    <property type="match status" value="1"/>
</dbReference>
<evidence type="ECO:0000313" key="3">
    <source>
        <dbReference type="Proteomes" id="UP001152795"/>
    </source>
</evidence>
<dbReference type="Proteomes" id="UP001152795">
    <property type="component" value="Unassembled WGS sequence"/>
</dbReference>
<feature type="compositionally biased region" description="Basic and acidic residues" evidence="1">
    <location>
        <begin position="385"/>
        <end position="394"/>
    </location>
</feature>
<proteinExistence type="predicted"/>
<sequence>MKMAGTDPTKRKRKELDMPQRTRHEKDVLSIVNTLQNMVNPFETDTEITDMIHLSSGLVATPDVKADLLRTQQRGEECVTAFLKDRLLVSEPDIFSTIPKLKLKTFSSMAKKVKVSSAKDRYPDVSIKNLERNIRASGGLAVINIYGADQKLPAQWDKFLKHGRNKEALIRFLFEQWCTYTSMMFSGIVVYVCHDDKCHSLKPGLDNAPNIIREIATLSCDHEEADTRMLLHANHASQSHGRCDSTNSFYGRSKISTWKLVSNDETALDTFVRLGWVNSLIQHCLQMRIFLYNTSSEQITRPQYGKEQQLQQLTRLYQLIMDGRLEIGNIDVVWMTKKCAPDVLLKDCNCKCKTGCSTLRCSCKKANNQCNEMCQCVGCTNCPHESSESGSLKDDSEDDLGSDMEEENL</sequence>
<dbReference type="PANTHER" id="PTHR46704">
    <property type="entry name" value="CXC DOMAIN-CONTAINING PROTEIN-RELATED"/>
    <property type="match status" value="1"/>
</dbReference>
<dbReference type="InterPro" id="IPR033467">
    <property type="entry name" value="Tesmin/TSO1-like_CXC"/>
</dbReference>
<keyword evidence="3" id="KW-1185">Reference proteome</keyword>
<accession>A0A6S7K6S1</accession>